<dbReference type="Proteomes" id="UP000030765">
    <property type="component" value="Unassembled WGS sequence"/>
</dbReference>
<sequence>MAVRQTIRYRPPLTTGSRPLLRHPLEGPFCGPRSFSECDKLNLQMALVVPPGSRTDQAHLTPGTRPSVLASGKKAMSAGRCLCRWR</sequence>
<protein>
    <submittedName>
        <fullName evidence="1 2">Acetyl-CoA acetyltransferase</fullName>
    </submittedName>
</protein>
<evidence type="ECO:0000313" key="2">
    <source>
        <dbReference type="EnsemblMetazoa" id="ASIC007762-PA"/>
    </source>
</evidence>
<keyword evidence="1" id="KW-0808">Transferase</keyword>
<dbReference type="EnsemblMetazoa" id="ASIC007762-RA">
    <property type="protein sequence ID" value="ASIC007762-PA"/>
    <property type="gene ID" value="ASIC007762"/>
</dbReference>
<proteinExistence type="predicted"/>
<evidence type="ECO:0000313" key="3">
    <source>
        <dbReference type="Proteomes" id="UP000030765"/>
    </source>
</evidence>
<gene>
    <name evidence="1" type="ORF">ZHAS_00007762</name>
</gene>
<accession>A0A084VQL9</accession>
<organism evidence="1">
    <name type="scientific">Anopheles sinensis</name>
    <name type="common">Mosquito</name>
    <dbReference type="NCBI Taxonomy" id="74873"/>
    <lineage>
        <taxon>Eukaryota</taxon>
        <taxon>Metazoa</taxon>
        <taxon>Ecdysozoa</taxon>
        <taxon>Arthropoda</taxon>
        <taxon>Hexapoda</taxon>
        <taxon>Insecta</taxon>
        <taxon>Pterygota</taxon>
        <taxon>Neoptera</taxon>
        <taxon>Endopterygota</taxon>
        <taxon>Diptera</taxon>
        <taxon>Nematocera</taxon>
        <taxon>Culicoidea</taxon>
        <taxon>Culicidae</taxon>
        <taxon>Anophelinae</taxon>
        <taxon>Anopheles</taxon>
    </lineage>
</organism>
<name>A0A084VQL9_ANOSI</name>
<keyword evidence="3" id="KW-1185">Reference proteome</keyword>
<dbReference type="EMBL" id="KE525006">
    <property type="protein sequence ID" value="KFB40263.1"/>
    <property type="molecule type" value="Genomic_DNA"/>
</dbReference>
<reference evidence="1 3" key="1">
    <citation type="journal article" date="2014" name="BMC Genomics">
        <title>Genome sequence of Anopheles sinensis provides insight into genetics basis of mosquito competence for malaria parasites.</title>
        <authorList>
            <person name="Zhou D."/>
            <person name="Zhang D."/>
            <person name="Ding G."/>
            <person name="Shi L."/>
            <person name="Hou Q."/>
            <person name="Ye Y."/>
            <person name="Xu Y."/>
            <person name="Zhou H."/>
            <person name="Xiong C."/>
            <person name="Li S."/>
            <person name="Yu J."/>
            <person name="Hong S."/>
            <person name="Yu X."/>
            <person name="Zou P."/>
            <person name="Chen C."/>
            <person name="Chang X."/>
            <person name="Wang W."/>
            <person name="Lv Y."/>
            <person name="Sun Y."/>
            <person name="Ma L."/>
            <person name="Shen B."/>
            <person name="Zhu C."/>
        </authorList>
    </citation>
    <scope>NUCLEOTIDE SEQUENCE [LARGE SCALE GENOMIC DNA]</scope>
</reference>
<evidence type="ECO:0000313" key="1">
    <source>
        <dbReference type="EMBL" id="KFB40263.1"/>
    </source>
</evidence>
<dbReference type="GO" id="GO:0016740">
    <property type="term" value="F:transferase activity"/>
    <property type="evidence" value="ECO:0007669"/>
    <property type="project" value="UniProtKB-KW"/>
</dbReference>
<dbReference type="VEuPathDB" id="VectorBase:ASIC007762"/>
<dbReference type="EMBL" id="ATLV01015274">
    <property type="status" value="NOT_ANNOTATED_CDS"/>
    <property type="molecule type" value="Genomic_DNA"/>
</dbReference>
<dbReference type="AlphaFoldDB" id="A0A084VQL9"/>
<reference evidence="2" key="2">
    <citation type="submission" date="2020-05" db="UniProtKB">
        <authorList>
            <consortium name="EnsemblMetazoa"/>
        </authorList>
    </citation>
    <scope>IDENTIFICATION</scope>
</reference>